<keyword evidence="3" id="KW-1185">Reference proteome</keyword>
<feature type="region of interest" description="Disordered" evidence="1">
    <location>
        <begin position="223"/>
        <end position="251"/>
    </location>
</feature>
<gene>
    <name evidence="2" type="ORF">HUJ06_012275</name>
</gene>
<proteinExistence type="predicted"/>
<organism evidence="2 3">
    <name type="scientific">Nelumbo nucifera</name>
    <name type="common">Sacred lotus</name>
    <dbReference type="NCBI Taxonomy" id="4432"/>
    <lineage>
        <taxon>Eukaryota</taxon>
        <taxon>Viridiplantae</taxon>
        <taxon>Streptophyta</taxon>
        <taxon>Embryophyta</taxon>
        <taxon>Tracheophyta</taxon>
        <taxon>Spermatophyta</taxon>
        <taxon>Magnoliopsida</taxon>
        <taxon>Proteales</taxon>
        <taxon>Nelumbonaceae</taxon>
        <taxon>Nelumbo</taxon>
    </lineage>
</organism>
<evidence type="ECO:0000313" key="3">
    <source>
        <dbReference type="Proteomes" id="UP000607653"/>
    </source>
</evidence>
<comment type="caution">
    <text evidence="2">The sequence shown here is derived from an EMBL/GenBank/DDBJ whole genome shotgun (WGS) entry which is preliminary data.</text>
</comment>
<dbReference type="Proteomes" id="UP000607653">
    <property type="component" value="Unassembled WGS sequence"/>
</dbReference>
<sequence>MAEYSYMRRGYATQEESRQYTITQSWGTRHNGHGVENCSDGWREPNNASNCEGYRKHPCPPVIVDAEGRRAVISSTPNHYSDSNCERYQKQSCPPVIVDAEGRREAISCTPNRCTDRYAIKNETREPKVYTRPVVEYRCNSPTKMRPTKNYEVVNNGWGNYRSPSHDRPPEVENFFRRVQTEVSQPNKVNLVSSKNWHQTQKPNDHYGTSGYGGYGDNRANQWNKPSGNTIQQPQFDGSYGRSERLPDTERNPAMITSSGWNRPSHSGWATSPSYNGPLTRVTNDIGTAIDYLRETRSPFRYTHPV</sequence>
<name>A0A822YGV6_NELNU</name>
<dbReference type="AlphaFoldDB" id="A0A822YGV6"/>
<feature type="compositionally biased region" description="Polar residues" evidence="1">
    <location>
        <begin position="223"/>
        <end position="236"/>
    </location>
</feature>
<feature type="compositionally biased region" description="Basic and acidic residues" evidence="1">
    <location>
        <begin position="242"/>
        <end position="251"/>
    </location>
</feature>
<dbReference type="EMBL" id="DUZY01000003">
    <property type="protein sequence ID" value="DAD33424.1"/>
    <property type="molecule type" value="Genomic_DNA"/>
</dbReference>
<evidence type="ECO:0000256" key="1">
    <source>
        <dbReference type="SAM" id="MobiDB-lite"/>
    </source>
</evidence>
<accession>A0A822YGV6</accession>
<evidence type="ECO:0000313" key="2">
    <source>
        <dbReference type="EMBL" id="DAD33424.1"/>
    </source>
</evidence>
<reference evidence="2 3" key="1">
    <citation type="journal article" date="2020" name="Mol. Biol. Evol.">
        <title>Distinct Expression and Methylation Patterns for Genes with Different Fates following a Single Whole-Genome Duplication in Flowering Plants.</title>
        <authorList>
            <person name="Shi T."/>
            <person name="Rahmani R.S."/>
            <person name="Gugger P.F."/>
            <person name="Wang M."/>
            <person name="Li H."/>
            <person name="Zhang Y."/>
            <person name="Li Z."/>
            <person name="Wang Q."/>
            <person name="Van de Peer Y."/>
            <person name="Marchal K."/>
            <person name="Chen J."/>
        </authorList>
    </citation>
    <scope>NUCLEOTIDE SEQUENCE [LARGE SCALE GENOMIC DNA]</scope>
    <source>
        <tissue evidence="2">Leaf</tissue>
    </source>
</reference>
<protein>
    <submittedName>
        <fullName evidence="2">Uncharacterized protein</fullName>
    </submittedName>
</protein>